<dbReference type="EMBL" id="VDFV01000013">
    <property type="protein sequence ID" value="TNC71519.1"/>
    <property type="molecule type" value="Genomic_DNA"/>
</dbReference>
<organism evidence="1 2">
    <name type="scientific">Rubellimicrobium roseum</name>
    <dbReference type="NCBI Taxonomy" id="687525"/>
    <lineage>
        <taxon>Bacteria</taxon>
        <taxon>Pseudomonadati</taxon>
        <taxon>Pseudomonadota</taxon>
        <taxon>Alphaproteobacteria</taxon>
        <taxon>Rhodobacterales</taxon>
        <taxon>Roseobacteraceae</taxon>
        <taxon>Rubellimicrobium</taxon>
    </lineage>
</organism>
<dbReference type="AlphaFoldDB" id="A0A5C4NGC9"/>
<evidence type="ECO:0008006" key="3">
    <source>
        <dbReference type="Google" id="ProtNLM"/>
    </source>
</evidence>
<dbReference type="Proteomes" id="UP000305709">
    <property type="component" value="Unassembled WGS sequence"/>
</dbReference>
<comment type="caution">
    <text evidence="1">The sequence shown here is derived from an EMBL/GenBank/DDBJ whole genome shotgun (WGS) entry which is preliminary data.</text>
</comment>
<gene>
    <name evidence="1" type="ORF">FHG71_11295</name>
</gene>
<reference evidence="1 2" key="1">
    <citation type="submission" date="2019-06" db="EMBL/GenBank/DDBJ databases">
        <authorList>
            <person name="Jiang L."/>
        </authorList>
    </citation>
    <scope>NUCLEOTIDE SEQUENCE [LARGE SCALE GENOMIC DNA]</scope>
    <source>
        <strain evidence="1 2">YIM 48858</strain>
    </source>
</reference>
<keyword evidence="2" id="KW-1185">Reference proteome</keyword>
<evidence type="ECO:0000313" key="1">
    <source>
        <dbReference type="EMBL" id="TNC71519.1"/>
    </source>
</evidence>
<dbReference type="OrthoDB" id="7863719at2"/>
<sequence length="115" mass="12115">MAMTDEDELEMIFAQARGLRPEPDDDLMARLMADALREMPGTVVAAPRPKPGWRDWMRALGGWPALGGLAAATVAGFWIGLTAPAGVSALAPGLWGEDVSVALGVDEDLLSLLEG</sequence>
<evidence type="ECO:0000313" key="2">
    <source>
        <dbReference type="Proteomes" id="UP000305709"/>
    </source>
</evidence>
<proteinExistence type="predicted"/>
<accession>A0A5C4NGC9</accession>
<protein>
    <recommendedName>
        <fullName evidence="3">Dihydroorotate dehydrogenase</fullName>
    </recommendedName>
</protein>
<name>A0A5C4NGC9_9RHOB</name>